<proteinExistence type="predicted"/>
<dbReference type="Proteomes" id="UP001649230">
    <property type="component" value="Chromosome"/>
</dbReference>
<organism evidence="2 3">
    <name type="scientific">Paenibacillus hexagrammi</name>
    <dbReference type="NCBI Taxonomy" id="2908839"/>
    <lineage>
        <taxon>Bacteria</taxon>
        <taxon>Bacillati</taxon>
        <taxon>Bacillota</taxon>
        <taxon>Bacilli</taxon>
        <taxon>Bacillales</taxon>
        <taxon>Paenibacillaceae</taxon>
        <taxon>Paenibacillus</taxon>
    </lineage>
</organism>
<evidence type="ECO:0000313" key="2">
    <source>
        <dbReference type="EMBL" id="UJF32800.1"/>
    </source>
</evidence>
<dbReference type="PANTHER" id="PTHR40032:SF1">
    <property type="entry name" value="EXPORTED PROTEIN"/>
    <property type="match status" value="1"/>
</dbReference>
<evidence type="ECO:0000313" key="3">
    <source>
        <dbReference type="Proteomes" id="UP001649230"/>
    </source>
</evidence>
<dbReference type="EMBL" id="CP090978">
    <property type="protein sequence ID" value="UJF32800.1"/>
    <property type="molecule type" value="Genomic_DNA"/>
</dbReference>
<feature type="domain" description="Putative amidase" evidence="1">
    <location>
        <begin position="170"/>
        <end position="319"/>
    </location>
</feature>
<name>A0ABY3SI49_9BACL</name>
<reference evidence="2 3" key="1">
    <citation type="journal article" date="2024" name="Int. J. Syst. Evol. Microbiol.">
        <title>Paenibacillus hexagrammi sp. nov., a novel bacterium isolated from the gut content of Hexagrammos agrammus.</title>
        <authorList>
            <person name="Jung H.K."/>
            <person name="Kim D.G."/>
            <person name="Zin H."/>
            <person name="Park J."/>
            <person name="Jung H."/>
            <person name="Kim Y.O."/>
            <person name="Kong H.J."/>
            <person name="Kim J.W."/>
            <person name="Kim Y.S."/>
        </authorList>
    </citation>
    <scope>NUCLEOTIDE SEQUENCE [LARGE SCALE GENOMIC DNA]</scope>
    <source>
        <strain evidence="2 3">YPD9-1</strain>
    </source>
</reference>
<protein>
    <submittedName>
        <fullName evidence="2">Amidase domain-containing protein</fullName>
    </submittedName>
</protein>
<dbReference type="RefSeq" id="WP_235119143.1">
    <property type="nucleotide sequence ID" value="NZ_CP090978.1"/>
</dbReference>
<dbReference type="Pfam" id="PF12671">
    <property type="entry name" value="Amidase_6"/>
    <property type="match status" value="1"/>
</dbReference>
<evidence type="ECO:0000259" key="1">
    <source>
        <dbReference type="Pfam" id="PF12671"/>
    </source>
</evidence>
<sequence length="335" mass="38786">MSWKTAVYHYVHAKNQAELLGSAEPISPYMKDDGYLQIQQRRLEQMSGSCKTRGAQALRSETKLRFTRVKTTEHGVIAEIEMRRQLHYQIGTATYTEERIEPERLLLDTYEGKWLVRSAEALGRERGTSIKHGAFPTIAEAGDQPQRSPSLPFLNHSILNSTESLSRKIRYDREKAVAYAETWWNRSNPRFMEFEVDCTNYVSQCLFAGGAPMDYTGKRDSGWWFSGKQGSQELWSFSWAVAHSLQSFVTRSRRGLHGVEVTEPWELQPGDMISYDWDGDGRFQHNAIVTARDVNGMPLVNAHTYNSRNRYWDYRDSPAWTERTRYVFVRIADDM</sequence>
<dbReference type="InterPro" id="IPR024301">
    <property type="entry name" value="Amidase_6"/>
</dbReference>
<dbReference type="PANTHER" id="PTHR40032">
    <property type="entry name" value="EXPORTED PROTEIN-RELATED"/>
    <property type="match status" value="1"/>
</dbReference>
<keyword evidence="3" id="KW-1185">Reference proteome</keyword>
<gene>
    <name evidence="2" type="ORF">L0M14_24975</name>
</gene>
<accession>A0ABY3SI49</accession>